<evidence type="ECO:0000256" key="5">
    <source>
        <dbReference type="ARBA" id="ARBA00061199"/>
    </source>
</evidence>
<feature type="domain" description="L-asparaginase N-terminal" evidence="9">
    <location>
        <begin position="56"/>
        <end position="348"/>
    </location>
</feature>
<dbReference type="InterPro" id="IPR036152">
    <property type="entry name" value="Asp/glu_Ase-like_sf"/>
</dbReference>
<feature type="region of interest" description="Disordered" evidence="8">
    <location>
        <begin position="145"/>
        <end position="170"/>
    </location>
</feature>
<dbReference type="Gene3D" id="1.25.40.20">
    <property type="entry name" value="Ankyrin repeat-containing domain"/>
    <property type="match status" value="1"/>
</dbReference>
<dbReference type="Gene3D" id="3.40.50.40">
    <property type="match status" value="1"/>
</dbReference>
<evidence type="ECO:0000256" key="1">
    <source>
        <dbReference type="ARBA" id="ARBA00012920"/>
    </source>
</evidence>
<dbReference type="PROSITE" id="PS50297">
    <property type="entry name" value="ANK_REP_REGION"/>
    <property type="match status" value="1"/>
</dbReference>
<keyword evidence="12" id="KW-1185">Reference proteome</keyword>
<dbReference type="GO" id="GO:0004067">
    <property type="term" value="F:asparaginase activity"/>
    <property type="evidence" value="ECO:0007669"/>
    <property type="project" value="UniProtKB-UniRule"/>
</dbReference>
<dbReference type="GO" id="GO:0009066">
    <property type="term" value="P:aspartate family amino acid metabolic process"/>
    <property type="evidence" value="ECO:0007669"/>
    <property type="project" value="UniProtKB-ARBA"/>
</dbReference>
<keyword evidence="2" id="KW-0677">Repeat</keyword>
<dbReference type="InterPro" id="IPR037152">
    <property type="entry name" value="L-asparaginase_N_sf"/>
</dbReference>
<dbReference type="InterPro" id="IPR027474">
    <property type="entry name" value="L-asparaginase_N"/>
</dbReference>
<dbReference type="Proteomes" id="UP000009131">
    <property type="component" value="Unassembled WGS sequence"/>
</dbReference>
<evidence type="ECO:0000256" key="6">
    <source>
        <dbReference type="PROSITE-ProRule" id="PRU00023"/>
    </source>
</evidence>
<dbReference type="PANTHER" id="PTHR11707:SF28">
    <property type="entry name" value="60 KDA LYSOPHOSPHOLIPASE"/>
    <property type="match status" value="1"/>
</dbReference>
<evidence type="ECO:0000256" key="7">
    <source>
        <dbReference type="PROSITE-ProRule" id="PRU10100"/>
    </source>
</evidence>
<organism evidence="11 12">
    <name type="scientific">Mixia osmundae (strain CBS 9802 / IAM 14324 / JCM 22182 / KY 12970)</name>
    <dbReference type="NCBI Taxonomy" id="764103"/>
    <lineage>
        <taxon>Eukaryota</taxon>
        <taxon>Fungi</taxon>
        <taxon>Dikarya</taxon>
        <taxon>Basidiomycota</taxon>
        <taxon>Pucciniomycotina</taxon>
        <taxon>Mixiomycetes</taxon>
        <taxon>Mixiales</taxon>
        <taxon>Mixiaceae</taxon>
        <taxon>Mixia</taxon>
    </lineage>
</organism>
<evidence type="ECO:0000256" key="4">
    <source>
        <dbReference type="ARBA" id="ARBA00023043"/>
    </source>
</evidence>
<dbReference type="EMBL" id="BABT02000153">
    <property type="protein sequence ID" value="GAA98674.1"/>
    <property type="molecule type" value="Genomic_DNA"/>
</dbReference>
<dbReference type="FunFam" id="3.40.50.40:FF:000001">
    <property type="entry name" value="L-asparaginase 1"/>
    <property type="match status" value="1"/>
</dbReference>
<dbReference type="eggNOG" id="KOG0503">
    <property type="taxonomic scope" value="Eukaryota"/>
</dbReference>
<dbReference type="HOGENOM" id="CLU_019134_3_0_1"/>
<dbReference type="Gene3D" id="3.40.50.1170">
    <property type="entry name" value="L-asparaginase, N-terminal domain"/>
    <property type="match status" value="1"/>
</dbReference>
<dbReference type="Pfam" id="PF00710">
    <property type="entry name" value="Asparaginase"/>
    <property type="match status" value="1"/>
</dbReference>
<protein>
    <recommendedName>
        <fullName evidence="1">asparaginase</fullName>
        <ecNumber evidence="1">3.5.1.1</ecNumber>
    </recommendedName>
</protein>
<dbReference type="SUPFAM" id="SSF48403">
    <property type="entry name" value="Ankyrin repeat"/>
    <property type="match status" value="1"/>
</dbReference>
<comment type="caution">
    <text evidence="11">The sequence shown here is derived from an EMBL/GenBank/DDBJ whole genome shotgun (WGS) entry which is preliminary data.</text>
</comment>
<evidence type="ECO:0000313" key="11">
    <source>
        <dbReference type="EMBL" id="GAA98674.1"/>
    </source>
</evidence>
<gene>
    <name evidence="11" type="primary">Mo05362</name>
    <name evidence="11" type="ORF">E5Q_05362</name>
</gene>
<dbReference type="InterPro" id="IPR027473">
    <property type="entry name" value="L-asparaginase_C"/>
</dbReference>
<name>G7E764_MIXOS</name>
<feature type="compositionally biased region" description="Basic and acidic residues" evidence="8">
    <location>
        <begin position="145"/>
        <end position="157"/>
    </location>
</feature>
<dbReference type="SFLD" id="SFLDS00057">
    <property type="entry name" value="Glutaminase/Asparaginase"/>
    <property type="match status" value="1"/>
</dbReference>
<feature type="active site" evidence="7">
    <location>
        <position position="247"/>
    </location>
</feature>
<dbReference type="InterPro" id="IPR002110">
    <property type="entry name" value="Ankyrin_rpt"/>
</dbReference>
<keyword evidence="4 6" id="KW-0040">ANK repeat</keyword>
<dbReference type="InterPro" id="IPR041725">
    <property type="entry name" value="L-asparaginase_I"/>
</dbReference>
<dbReference type="InterPro" id="IPR040919">
    <property type="entry name" value="Asparaginase_C"/>
</dbReference>
<evidence type="ECO:0000259" key="9">
    <source>
        <dbReference type="Pfam" id="PF00710"/>
    </source>
</evidence>
<dbReference type="OrthoDB" id="542841at2759"/>
<dbReference type="SMART" id="SM00248">
    <property type="entry name" value="ANK"/>
    <property type="match status" value="2"/>
</dbReference>
<dbReference type="InterPro" id="IPR036770">
    <property type="entry name" value="Ankyrin_rpt-contain_sf"/>
</dbReference>
<dbReference type="PROSITE" id="PS00917">
    <property type="entry name" value="ASN_GLN_ASE_2"/>
    <property type="match status" value="1"/>
</dbReference>
<dbReference type="STRING" id="764103.G7E764"/>
<dbReference type="OMA" id="EMRNDGH"/>
<dbReference type="PROSITE" id="PS51732">
    <property type="entry name" value="ASN_GLN_ASE_3"/>
    <property type="match status" value="1"/>
</dbReference>
<dbReference type="SMART" id="SM00870">
    <property type="entry name" value="Asparaginase"/>
    <property type="match status" value="1"/>
</dbReference>
<dbReference type="SUPFAM" id="SSF53774">
    <property type="entry name" value="Glutaminase/Asparaginase"/>
    <property type="match status" value="1"/>
</dbReference>
<comment type="similarity">
    <text evidence="5">In the N-terminal section; belongs to the asparaginase 1 family.</text>
</comment>
<dbReference type="FunFam" id="3.40.50.1170:FF:000003">
    <property type="entry name" value="60 kDa lysophospholipase"/>
    <property type="match status" value="1"/>
</dbReference>
<evidence type="ECO:0000313" key="12">
    <source>
        <dbReference type="Proteomes" id="UP000009131"/>
    </source>
</evidence>
<feature type="region of interest" description="Disordered" evidence="8">
    <location>
        <begin position="29"/>
        <end position="48"/>
    </location>
</feature>
<evidence type="ECO:0000256" key="3">
    <source>
        <dbReference type="ARBA" id="ARBA00022801"/>
    </source>
</evidence>
<keyword evidence="3" id="KW-0378">Hydrolase</keyword>
<dbReference type="PIRSF" id="PIRSF500176">
    <property type="entry name" value="L_ASNase"/>
    <property type="match status" value="1"/>
</dbReference>
<feature type="domain" description="Asparaginase/glutaminase C-terminal" evidence="10">
    <location>
        <begin position="369"/>
        <end position="483"/>
    </location>
</feature>
<dbReference type="PRINTS" id="PR00139">
    <property type="entry name" value="ASNGLNASE"/>
</dbReference>
<dbReference type="PIRSF" id="PIRSF001220">
    <property type="entry name" value="L-ASNase_gatD"/>
    <property type="match status" value="1"/>
</dbReference>
<dbReference type="InterPro" id="IPR006034">
    <property type="entry name" value="Asparaginase/glutaminase-like"/>
</dbReference>
<dbReference type="EC" id="3.5.1.1" evidence="1"/>
<dbReference type="RefSeq" id="XP_014567521.1">
    <property type="nucleotide sequence ID" value="XM_014712035.1"/>
</dbReference>
<evidence type="ECO:0000259" key="10">
    <source>
        <dbReference type="Pfam" id="PF17763"/>
    </source>
</evidence>
<dbReference type="InterPro" id="IPR027475">
    <property type="entry name" value="Asparaginase/glutaminase_AS2"/>
</dbReference>
<dbReference type="AlphaFoldDB" id="G7E764"/>
<evidence type="ECO:0000256" key="2">
    <source>
        <dbReference type="ARBA" id="ARBA00022737"/>
    </source>
</evidence>
<reference evidence="11 12" key="2">
    <citation type="journal article" date="2012" name="Open Biol.">
        <title>Characteristics of nucleosomes and linker DNA regions on the genome of the basidiomycete Mixia osmundae revealed by mono- and dinucleosome mapping.</title>
        <authorList>
            <person name="Nishida H."/>
            <person name="Kondo S."/>
            <person name="Matsumoto T."/>
            <person name="Suzuki Y."/>
            <person name="Yoshikawa H."/>
            <person name="Taylor T.D."/>
            <person name="Sugiyama J."/>
        </authorList>
    </citation>
    <scope>NUCLEOTIDE SEQUENCE [LARGE SCALE GENOMIC DNA]</scope>
    <source>
        <strain evidence="12">CBS 9802 / IAM 14324 / JCM 22182 / KY 12970</strain>
    </source>
</reference>
<accession>G7E764</accession>
<evidence type="ECO:0000256" key="8">
    <source>
        <dbReference type="SAM" id="MobiDB-lite"/>
    </source>
</evidence>
<reference evidence="11 12" key="1">
    <citation type="journal article" date="2011" name="J. Gen. Appl. Microbiol.">
        <title>Draft genome sequencing of the enigmatic basidiomycete Mixia osmundae.</title>
        <authorList>
            <person name="Nishida H."/>
            <person name="Nagatsuka Y."/>
            <person name="Sugiyama J."/>
        </authorList>
    </citation>
    <scope>NUCLEOTIDE SEQUENCE [LARGE SCALE GENOMIC DNA]</scope>
    <source>
        <strain evidence="12">CBS 9802 / IAM 14324 / JCM 22182 / KY 12970</strain>
    </source>
</reference>
<feature type="repeat" description="ANK" evidence="6">
    <location>
        <begin position="608"/>
        <end position="640"/>
    </location>
</feature>
<sequence length="712" mass="76307">MREARPTAGLKKPSLKDVARDVRRINSVVAQQQANEQGSLRSPDAFSSTSATTESRVLLLYTGGTIGMCKDDASGGYAPIPGYFFDSLKSQSRFHDPYGDSLLGHSGTAGQYIKWKADTAAHTVQSPVSSAQMIDSPISSLPARLEETQEGTQERRPSVTSGTSTPIPPTTAPLAVHTLDGTIELPTLLMPPTYHGGSGGRRIRYAVYEYEKLIDSAEIESSDWIRIAQDVERNYAAWDGFIVVHGTDTMSYTASALSFLLEHLGKPVIVTGAQIPLSEVRNDGVENLLGALLLSGHYNIPEVLLYFDHTAYRGNRTTKSSSFDFAAFSSPNLAPLAEVGINFDVAWDLVTKPAADSKPFNAHTLFSSDVATLRIFPGIKPQIVKAFLAPPVRGIVLETYGAGNAPQSDALLDVFRAAADRGVVIVNVTQCSRGMVSPVYVSGQALAAAGVTSGYDMTTECALAKLGYLLSKPELTPAQVRKLVEVPLRGELTVPPASVSHTIPEDPQERMRELVAQVLGVARQQIAAPDPQFEELNISSSLSTGQVDAAERALYPYLLCRAASLHDGSLKAIIARIEASEQQSGIRPQLKRRFTSGPPLLNVPFAPTGQTPLHIAALRGLAGNVALLLKSGASVHIRDLQDHTPLFYAAREGSLACVETMRSVGAHLGEGETSRGEVGLEWLQAKQKPTLLAAWQAAGATDDALVPLSRQL</sequence>
<dbReference type="Pfam" id="PF17763">
    <property type="entry name" value="Asparaginase_C"/>
    <property type="match status" value="1"/>
</dbReference>
<dbReference type="PANTHER" id="PTHR11707">
    <property type="entry name" value="L-ASPARAGINASE"/>
    <property type="match status" value="1"/>
</dbReference>
<proteinExistence type="inferred from homology"/>
<dbReference type="InParanoid" id="G7E764"/>
<dbReference type="PROSITE" id="PS50088">
    <property type="entry name" value="ANK_REPEAT"/>
    <property type="match status" value="1"/>
</dbReference>
<dbReference type="Pfam" id="PF12796">
    <property type="entry name" value="Ank_2"/>
    <property type="match status" value="1"/>
</dbReference>
<dbReference type="CDD" id="cd08963">
    <property type="entry name" value="L-asparaginase_I"/>
    <property type="match status" value="1"/>
</dbReference>